<protein>
    <submittedName>
        <fullName evidence="2">Uncharacterized protein</fullName>
    </submittedName>
</protein>
<accession>A0AAV7P6W4</accession>
<sequence length="113" mass="11610">MCRVIGPASHGTREAGDIGVDCVHPTLGGSGVGHLPANRCGSRSGSAVRVGWQAGPSTGGVTVAFCSWGGRAAWAERAWAQRLTAAVKTGEVSDMAPTATEEIQPQERGTSRH</sequence>
<dbReference type="EMBL" id="JANPWB010000011">
    <property type="protein sequence ID" value="KAJ1124017.1"/>
    <property type="molecule type" value="Genomic_DNA"/>
</dbReference>
<name>A0AAV7P6W4_PLEWA</name>
<evidence type="ECO:0000313" key="3">
    <source>
        <dbReference type="Proteomes" id="UP001066276"/>
    </source>
</evidence>
<evidence type="ECO:0000256" key="1">
    <source>
        <dbReference type="SAM" id="MobiDB-lite"/>
    </source>
</evidence>
<comment type="caution">
    <text evidence="2">The sequence shown here is derived from an EMBL/GenBank/DDBJ whole genome shotgun (WGS) entry which is preliminary data.</text>
</comment>
<organism evidence="2 3">
    <name type="scientific">Pleurodeles waltl</name>
    <name type="common">Iberian ribbed newt</name>
    <dbReference type="NCBI Taxonomy" id="8319"/>
    <lineage>
        <taxon>Eukaryota</taxon>
        <taxon>Metazoa</taxon>
        <taxon>Chordata</taxon>
        <taxon>Craniata</taxon>
        <taxon>Vertebrata</taxon>
        <taxon>Euteleostomi</taxon>
        <taxon>Amphibia</taxon>
        <taxon>Batrachia</taxon>
        <taxon>Caudata</taxon>
        <taxon>Salamandroidea</taxon>
        <taxon>Salamandridae</taxon>
        <taxon>Pleurodelinae</taxon>
        <taxon>Pleurodeles</taxon>
    </lineage>
</organism>
<gene>
    <name evidence="2" type="ORF">NDU88_002481</name>
</gene>
<keyword evidence="3" id="KW-1185">Reference proteome</keyword>
<dbReference type="AlphaFoldDB" id="A0AAV7P6W4"/>
<reference evidence="2" key="1">
    <citation type="journal article" date="2022" name="bioRxiv">
        <title>Sequencing and chromosome-scale assembly of the giantPleurodeles waltlgenome.</title>
        <authorList>
            <person name="Brown T."/>
            <person name="Elewa A."/>
            <person name="Iarovenko S."/>
            <person name="Subramanian E."/>
            <person name="Araus A.J."/>
            <person name="Petzold A."/>
            <person name="Susuki M."/>
            <person name="Suzuki K.-i.T."/>
            <person name="Hayashi T."/>
            <person name="Toyoda A."/>
            <person name="Oliveira C."/>
            <person name="Osipova E."/>
            <person name="Leigh N.D."/>
            <person name="Simon A."/>
            <person name="Yun M.H."/>
        </authorList>
    </citation>
    <scope>NUCLEOTIDE SEQUENCE</scope>
    <source>
        <strain evidence="2">20211129_DDA</strain>
        <tissue evidence="2">Liver</tissue>
    </source>
</reference>
<proteinExistence type="predicted"/>
<evidence type="ECO:0000313" key="2">
    <source>
        <dbReference type="EMBL" id="KAJ1124017.1"/>
    </source>
</evidence>
<feature type="region of interest" description="Disordered" evidence="1">
    <location>
        <begin position="91"/>
        <end position="113"/>
    </location>
</feature>
<dbReference type="Proteomes" id="UP001066276">
    <property type="component" value="Chromosome 7"/>
</dbReference>